<evidence type="ECO:0000259" key="20">
    <source>
        <dbReference type="PROSITE" id="PS52002"/>
    </source>
</evidence>
<comment type="function">
    <text evidence="18">Mediates the uptake of pyruvate into mitochondria.</text>
</comment>
<evidence type="ECO:0000256" key="2">
    <source>
        <dbReference type="ARBA" id="ARBA00004448"/>
    </source>
</evidence>
<dbReference type="SMART" id="SM00651">
    <property type="entry name" value="Sm"/>
    <property type="match status" value="1"/>
</dbReference>
<dbReference type="Pfam" id="PF03650">
    <property type="entry name" value="MPC"/>
    <property type="match status" value="1"/>
</dbReference>
<organism evidence="21 22">
    <name type="scientific">Achaetomium macrosporum</name>
    <dbReference type="NCBI Taxonomy" id="79813"/>
    <lineage>
        <taxon>Eukaryota</taxon>
        <taxon>Fungi</taxon>
        <taxon>Dikarya</taxon>
        <taxon>Ascomycota</taxon>
        <taxon>Pezizomycotina</taxon>
        <taxon>Sordariomycetes</taxon>
        <taxon>Sordariomycetidae</taxon>
        <taxon>Sordariales</taxon>
        <taxon>Chaetomiaceae</taxon>
        <taxon>Achaetomium</taxon>
    </lineage>
</organism>
<evidence type="ECO:0000256" key="10">
    <source>
        <dbReference type="ARBA" id="ARBA00022792"/>
    </source>
</evidence>
<dbReference type="EMBL" id="MU860033">
    <property type="protein sequence ID" value="KAK4240805.1"/>
    <property type="molecule type" value="Genomic_DNA"/>
</dbReference>
<dbReference type="Proteomes" id="UP001303760">
    <property type="component" value="Unassembled WGS sequence"/>
</dbReference>
<keyword evidence="22" id="KW-1185">Reference proteome</keyword>
<sequence length="330" mass="34790">MSATNKQGKMINYRMRVTLNDGRQMTGQMLAFDKHMNLVLADTEEFRRTKRKQNKPAAPGASSAAQVVEQEEKRTLGLTIVRGAHIVSLSVESPPPADPSARLGKTTGAGIASTLTAGPGVARPAGRGAAAPISLAGPAAGVGGAVPPPPFPGVPGFPGAPGFPGRGGRSMKKAQPFPVTATRATPNNAASPSKMAAFVKAINAKIRAHPVLNYVCSTHFWGPVSNFGIPVAAVMDTQKSPDLISGPMTFALCIYSATFMRYALAVTPKNYLLFACHFVNEGAQLTQGYRYLQWHNWGGKEKAGLAGGVEAVKEKAKEVEEKTKELAGRK</sequence>
<evidence type="ECO:0000256" key="3">
    <source>
        <dbReference type="ARBA" id="ARBA00004496"/>
    </source>
</evidence>
<dbReference type="GO" id="GO:0005686">
    <property type="term" value="C:U2 snRNP"/>
    <property type="evidence" value="ECO:0007669"/>
    <property type="project" value="TreeGrafter"/>
</dbReference>
<evidence type="ECO:0000256" key="1">
    <source>
        <dbReference type="ARBA" id="ARBA00004123"/>
    </source>
</evidence>
<dbReference type="GO" id="GO:0005685">
    <property type="term" value="C:U1 snRNP"/>
    <property type="evidence" value="ECO:0007669"/>
    <property type="project" value="TreeGrafter"/>
</dbReference>
<dbReference type="GO" id="GO:0003723">
    <property type="term" value="F:RNA binding"/>
    <property type="evidence" value="ECO:0007669"/>
    <property type="project" value="UniProtKB-KW"/>
</dbReference>
<gene>
    <name evidence="21" type="ORF">C8A03DRAFT_41716</name>
</gene>
<dbReference type="GO" id="GO:0006850">
    <property type="term" value="P:pyruvate import into mitochondria"/>
    <property type="evidence" value="ECO:0007669"/>
    <property type="project" value="InterPro"/>
</dbReference>
<keyword evidence="9" id="KW-0812">Transmembrane</keyword>
<evidence type="ECO:0000256" key="4">
    <source>
        <dbReference type="ARBA" id="ARBA00006416"/>
    </source>
</evidence>
<dbReference type="GO" id="GO:0071013">
    <property type="term" value="C:catalytic step 2 spliceosome"/>
    <property type="evidence" value="ECO:0007669"/>
    <property type="project" value="TreeGrafter"/>
</dbReference>
<keyword evidence="14" id="KW-0472">Membrane</keyword>
<keyword evidence="13 18" id="KW-0496">Mitochondrion</keyword>
<comment type="caution">
    <text evidence="21">The sequence shown here is derived from an EMBL/GenBank/DDBJ whole genome shotgun (WGS) entry which is preliminary data.</text>
</comment>
<dbReference type="GO" id="GO:0070990">
    <property type="term" value="F:snRNP binding"/>
    <property type="evidence" value="ECO:0007669"/>
    <property type="project" value="TreeGrafter"/>
</dbReference>
<keyword evidence="12" id="KW-1133">Transmembrane helix</keyword>
<evidence type="ECO:0000313" key="21">
    <source>
        <dbReference type="EMBL" id="KAK4240805.1"/>
    </source>
</evidence>
<evidence type="ECO:0000313" key="22">
    <source>
        <dbReference type="Proteomes" id="UP001303760"/>
    </source>
</evidence>
<evidence type="ECO:0000256" key="14">
    <source>
        <dbReference type="ARBA" id="ARBA00023136"/>
    </source>
</evidence>
<dbReference type="Gene3D" id="2.30.30.100">
    <property type="match status" value="1"/>
</dbReference>
<evidence type="ECO:0000256" key="9">
    <source>
        <dbReference type="ARBA" id="ARBA00022692"/>
    </source>
</evidence>
<keyword evidence="17" id="KW-0687">Ribonucleoprotein</keyword>
<keyword evidence="8" id="KW-0507">mRNA processing</keyword>
<dbReference type="GO" id="GO:0005743">
    <property type="term" value="C:mitochondrial inner membrane"/>
    <property type="evidence" value="ECO:0007669"/>
    <property type="project" value="UniProtKB-SubCell"/>
</dbReference>
<dbReference type="PANTHER" id="PTHR10701">
    <property type="entry name" value="SMALL NUCLEAR RIBONUCLEOPROTEIN-ASSOCIATED PROTEIN B AND N"/>
    <property type="match status" value="1"/>
</dbReference>
<dbReference type="InterPro" id="IPR001163">
    <property type="entry name" value="Sm_dom_euk/arc"/>
</dbReference>
<name>A0AAN7CFG0_9PEZI</name>
<feature type="domain" description="Sm" evidence="20">
    <location>
        <begin position="2"/>
        <end position="95"/>
    </location>
</feature>
<evidence type="ECO:0000256" key="7">
    <source>
        <dbReference type="ARBA" id="ARBA00022490"/>
    </source>
</evidence>
<dbReference type="GO" id="GO:0000398">
    <property type="term" value="P:mRNA splicing, via spliceosome"/>
    <property type="evidence" value="ECO:0007669"/>
    <property type="project" value="TreeGrafter"/>
</dbReference>
<evidence type="ECO:0000256" key="11">
    <source>
        <dbReference type="ARBA" id="ARBA00022884"/>
    </source>
</evidence>
<dbReference type="InterPro" id="IPR050914">
    <property type="entry name" value="snRNP_SmB/NAA38-like"/>
</dbReference>
<proteinExistence type="inferred from homology"/>
<evidence type="ECO:0000256" key="8">
    <source>
        <dbReference type="ARBA" id="ARBA00022664"/>
    </source>
</evidence>
<keyword evidence="11" id="KW-0694">RNA-binding</keyword>
<dbReference type="GO" id="GO:0046540">
    <property type="term" value="C:U4/U6 x U5 tri-snRNP complex"/>
    <property type="evidence" value="ECO:0007669"/>
    <property type="project" value="TreeGrafter"/>
</dbReference>
<reference evidence="21" key="2">
    <citation type="submission" date="2023-05" db="EMBL/GenBank/DDBJ databases">
        <authorList>
            <consortium name="Lawrence Berkeley National Laboratory"/>
            <person name="Steindorff A."/>
            <person name="Hensen N."/>
            <person name="Bonometti L."/>
            <person name="Westerberg I."/>
            <person name="Brannstrom I.O."/>
            <person name="Guillou S."/>
            <person name="Cros-Aarteil S."/>
            <person name="Calhoun S."/>
            <person name="Haridas S."/>
            <person name="Kuo A."/>
            <person name="Mondo S."/>
            <person name="Pangilinan J."/>
            <person name="Riley R."/>
            <person name="Labutti K."/>
            <person name="Andreopoulos B."/>
            <person name="Lipzen A."/>
            <person name="Chen C."/>
            <person name="Yanf M."/>
            <person name="Daum C."/>
            <person name="Ng V."/>
            <person name="Clum A."/>
            <person name="Ohm R."/>
            <person name="Martin F."/>
            <person name="Silar P."/>
            <person name="Natvig D."/>
            <person name="Lalanne C."/>
            <person name="Gautier V."/>
            <person name="Ament-Velasquez S.L."/>
            <person name="Kruys A."/>
            <person name="Hutchinson M.I."/>
            <person name="Powell A.J."/>
            <person name="Barry K."/>
            <person name="Miller A.N."/>
            <person name="Grigoriev I.V."/>
            <person name="Debuchy R."/>
            <person name="Gladieux P."/>
            <person name="Thoren M.H."/>
            <person name="Johannesson H."/>
        </authorList>
    </citation>
    <scope>NUCLEOTIDE SEQUENCE</scope>
    <source>
        <strain evidence="21">CBS 532.94</strain>
    </source>
</reference>
<evidence type="ECO:0000256" key="17">
    <source>
        <dbReference type="ARBA" id="ARBA00023274"/>
    </source>
</evidence>
<dbReference type="AlphaFoldDB" id="A0AAN7CFG0"/>
<evidence type="ECO:0000256" key="19">
    <source>
        <dbReference type="SAM" id="MobiDB-lite"/>
    </source>
</evidence>
<dbReference type="GO" id="GO:0005687">
    <property type="term" value="C:U4 snRNP"/>
    <property type="evidence" value="ECO:0007669"/>
    <property type="project" value="TreeGrafter"/>
</dbReference>
<dbReference type="Pfam" id="PF01423">
    <property type="entry name" value="LSM"/>
    <property type="match status" value="1"/>
</dbReference>
<dbReference type="GO" id="GO:0071004">
    <property type="term" value="C:U2-type prespliceosome"/>
    <property type="evidence" value="ECO:0007669"/>
    <property type="project" value="TreeGrafter"/>
</dbReference>
<keyword evidence="15" id="KW-0508">mRNA splicing</keyword>
<keyword evidence="16" id="KW-0539">Nucleus</keyword>
<keyword evidence="10 18" id="KW-0999">Mitochondrion inner membrane</keyword>
<dbReference type="CDD" id="cd01717">
    <property type="entry name" value="Sm_B"/>
    <property type="match status" value="1"/>
</dbReference>
<dbReference type="InterPro" id="IPR010920">
    <property type="entry name" value="LSM_dom_sf"/>
</dbReference>
<dbReference type="InterPro" id="IPR047575">
    <property type="entry name" value="Sm"/>
</dbReference>
<dbReference type="FunFam" id="2.30.30.100:FF:000047">
    <property type="entry name" value="Small nuclear ribonucleoprotein SmB, putative"/>
    <property type="match status" value="1"/>
</dbReference>
<dbReference type="GO" id="GO:0005682">
    <property type="term" value="C:U5 snRNP"/>
    <property type="evidence" value="ECO:0007669"/>
    <property type="project" value="TreeGrafter"/>
</dbReference>
<evidence type="ECO:0000256" key="5">
    <source>
        <dbReference type="ARBA" id="ARBA00009123"/>
    </source>
</evidence>
<keyword evidence="6 18" id="KW-0813">Transport</keyword>
<dbReference type="InterPro" id="IPR005336">
    <property type="entry name" value="MPC"/>
</dbReference>
<dbReference type="PROSITE" id="PS52002">
    <property type="entry name" value="SM"/>
    <property type="match status" value="1"/>
</dbReference>
<evidence type="ECO:0000256" key="12">
    <source>
        <dbReference type="ARBA" id="ARBA00022989"/>
    </source>
</evidence>
<comment type="subcellular location">
    <subcellularLocation>
        <location evidence="3">Cytoplasm</location>
    </subcellularLocation>
    <subcellularLocation>
        <location evidence="2 18">Mitochondrion inner membrane</location>
        <topology evidence="2 18">Multi-pass membrane protein</topology>
    </subcellularLocation>
    <subcellularLocation>
        <location evidence="1">Nucleus</location>
    </subcellularLocation>
</comment>
<accession>A0AAN7CFG0</accession>
<comment type="similarity">
    <text evidence="5">Belongs to the snRNP SmB/SmN family.</text>
</comment>
<evidence type="ECO:0000256" key="18">
    <source>
        <dbReference type="RuleBase" id="RU363100"/>
    </source>
</evidence>
<evidence type="ECO:0000256" key="13">
    <source>
        <dbReference type="ARBA" id="ARBA00023128"/>
    </source>
</evidence>
<feature type="region of interest" description="Disordered" evidence="19">
    <location>
        <begin position="49"/>
        <end position="68"/>
    </location>
</feature>
<reference evidence="21" key="1">
    <citation type="journal article" date="2023" name="Mol. Phylogenet. Evol.">
        <title>Genome-scale phylogeny and comparative genomics of the fungal order Sordariales.</title>
        <authorList>
            <person name="Hensen N."/>
            <person name="Bonometti L."/>
            <person name="Westerberg I."/>
            <person name="Brannstrom I.O."/>
            <person name="Guillou S."/>
            <person name="Cros-Aarteil S."/>
            <person name="Calhoun S."/>
            <person name="Haridas S."/>
            <person name="Kuo A."/>
            <person name="Mondo S."/>
            <person name="Pangilinan J."/>
            <person name="Riley R."/>
            <person name="LaButti K."/>
            <person name="Andreopoulos B."/>
            <person name="Lipzen A."/>
            <person name="Chen C."/>
            <person name="Yan M."/>
            <person name="Daum C."/>
            <person name="Ng V."/>
            <person name="Clum A."/>
            <person name="Steindorff A."/>
            <person name="Ohm R.A."/>
            <person name="Martin F."/>
            <person name="Silar P."/>
            <person name="Natvig D.O."/>
            <person name="Lalanne C."/>
            <person name="Gautier V."/>
            <person name="Ament-Velasquez S.L."/>
            <person name="Kruys A."/>
            <person name="Hutchinson M.I."/>
            <person name="Powell A.J."/>
            <person name="Barry K."/>
            <person name="Miller A.N."/>
            <person name="Grigoriev I.V."/>
            <person name="Debuchy R."/>
            <person name="Gladieux P."/>
            <person name="Hiltunen Thoren M."/>
            <person name="Johannesson H."/>
        </authorList>
    </citation>
    <scope>NUCLEOTIDE SEQUENCE</scope>
    <source>
        <strain evidence="21">CBS 532.94</strain>
    </source>
</reference>
<evidence type="ECO:0000256" key="15">
    <source>
        <dbReference type="ARBA" id="ARBA00023187"/>
    </source>
</evidence>
<evidence type="ECO:0000256" key="16">
    <source>
        <dbReference type="ARBA" id="ARBA00023242"/>
    </source>
</evidence>
<evidence type="ECO:0000256" key="6">
    <source>
        <dbReference type="ARBA" id="ARBA00022448"/>
    </source>
</evidence>
<keyword evidence="7" id="KW-0963">Cytoplasm</keyword>
<dbReference type="PANTHER" id="PTHR10701:SF0">
    <property type="entry name" value="SMALL NUCLEAR RIBONUCLEOPROTEIN-ASSOCIATED PROTEIN B"/>
    <property type="match status" value="1"/>
</dbReference>
<protein>
    <recommendedName>
        <fullName evidence="18">Mitochondrial pyruvate carrier</fullName>
    </recommendedName>
</protein>
<dbReference type="SUPFAM" id="SSF50182">
    <property type="entry name" value="Sm-like ribonucleoproteins"/>
    <property type="match status" value="1"/>
</dbReference>
<comment type="similarity">
    <text evidence="4 18">Belongs to the mitochondrial pyruvate carrier (MPC) (TC 2.A.105) family.</text>
</comment>